<reference evidence="1" key="1">
    <citation type="submission" date="2018-05" db="EMBL/GenBank/DDBJ databases">
        <authorList>
            <person name="Lanie J.A."/>
            <person name="Ng W.-L."/>
            <person name="Kazmierczak K.M."/>
            <person name="Andrzejewski T.M."/>
            <person name="Davidsen T.M."/>
            <person name="Wayne K.J."/>
            <person name="Tettelin H."/>
            <person name="Glass J.I."/>
            <person name="Rusch D."/>
            <person name="Podicherti R."/>
            <person name="Tsui H.-C.T."/>
            <person name="Winkler M.E."/>
        </authorList>
    </citation>
    <scope>NUCLEOTIDE SEQUENCE</scope>
</reference>
<organism evidence="1">
    <name type="scientific">marine metagenome</name>
    <dbReference type="NCBI Taxonomy" id="408172"/>
    <lineage>
        <taxon>unclassified sequences</taxon>
        <taxon>metagenomes</taxon>
        <taxon>ecological metagenomes</taxon>
    </lineage>
</organism>
<evidence type="ECO:0000313" key="1">
    <source>
        <dbReference type="EMBL" id="SUZ71748.1"/>
    </source>
</evidence>
<protein>
    <submittedName>
        <fullName evidence="1">Uncharacterized protein</fullName>
    </submittedName>
</protein>
<proteinExistence type="predicted"/>
<dbReference type="AlphaFoldDB" id="A0A381PYP9"/>
<name>A0A381PYP9_9ZZZZ</name>
<sequence length="40" mass="4691">MAGASFWMQLYHKYSSSSIDSNDDNIEWVLIYVSDKQMMV</sequence>
<dbReference type="EMBL" id="UINC01001131">
    <property type="protein sequence ID" value="SUZ71748.1"/>
    <property type="molecule type" value="Genomic_DNA"/>
</dbReference>
<gene>
    <name evidence="1" type="ORF">METZ01_LOCUS24602</name>
</gene>
<accession>A0A381PYP9</accession>